<evidence type="ECO:0000313" key="2">
    <source>
        <dbReference type="EMBL" id="ABL64529.1"/>
    </source>
</evidence>
<dbReference type="STRING" id="290317.Cpha266_0472"/>
<evidence type="ECO:0000313" key="3">
    <source>
        <dbReference type="Proteomes" id="UP000008701"/>
    </source>
</evidence>
<sequence length="61" mass="7356">MLNKITKNYRKTEQYGGLHEWPEFLQAGWLHQAEIVQRDKPKDMALKKNFSVEKERPEKKN</sequence>
<protein>
    <submittedName>
        <fullName evidence="2">Uncharacterized protein</fullName>
    </submittedName>
</protein>
<organism evidence="2 3">
    <name type="scientific">Chlorobium phaeobacteroides (strain DSM 266 / SMG 266 / 2430)</name>
    <dbReference type="NCBI Taxonomy" id="290317"/>
    <lineage>
        <taxon>Bacteria</taxon>
        <taxon>Pseudomonadati</taxon>
        <taxon>Chlorobiota</taxon>
        <taxon>Chlorobiia</taxon>
        <taxon>Chlorobiales</taxon>
        <taxon>Chlorobiaceae</taxon>
        <taxon>Chlorobium/Pelodictyon group</taxon>
        <taxon>Chlorobium</taxon>
    </lineage>
</organism>
<keyword evidence="3" id="KW-1185">Reference proteome</keyword>
<dbReference type="HOGENOM" id="CLU_2914021_0_0_10"/>
<dbReference type="AlphaFoldDB" id="A1BDQ2"/>
<dbReference type="KEGG" id="cph:Cpha266_0472"/>
<dbReference type="RefSeq" id="WP_011744362.1">
    <property type="nucleotide sequence ID" value="NC_008639.1"/>
</dbReference>
<dbReference type="EMBL" id="CP000492">
    <property type="protein sequence ID" value="ABL64529.1"/>
    <property type="molecule type" value="Genomic_DNA"/>
</dbReference>
<reference evidence="2 3" key="1">
    <citation type="submission" date="2006-12" db="EMBL/GenBank/DDBJ databases">
        <title>Complete sequence of Chlorobium phaeobacteroides DSM 266.</title>
        <authorList>
            <consortium name="US DOE Joint Genome Institute"/>
            <person name="Copeland A."/>
            <person name="Lucas S."/>
            <person name="Lapidus A."/>
            <person name="Barry K."/>
            <person name="Detter J.C."/>
            <person name="Glavina del Rio T."/>
            <person name="Hammon N."/>
            <person name="Israni S."/>
            <person name="Pitluck S."/>
            <person name="Goltsman E."/>
            <person name="Schmutz J."/>
            <person name="Larimer F."/>
            <person name="Land M."/>
            <person name="Hauser L."/>
            <person name="Mikhailova N."/>
            <person name="Li T."/>
            <person name="Overmann J."/>
            <person name="Bryant D.A."/>
            <person name="Richardson P."/>
        </authorList>
    </citation>
    <scope>NUCLEOTIDE SEQUENCE [LARGE SCALE GENOMIC DNA]</scope>
    <source>
        <strain evidence="2 3">DSM 266</strain>
    </source>
</reference>
<gene>
    <name evidence="2" type="ordered locus">Cpha266_0472</name>
</gene>
<proteinExistence type="predicted"/>
<dbReference type="Proteomes" id="UP000008701">
    <property type="component" value="Chromosome"/>
</dbReference>
<evidence type="ECO:0000256" key="1">
    <source>
        <dbReference type="SAM" id="MobiDB-lite"/>
    </source>
</evidence>
<name>A1BDQ2_CHLPD</name>
<feature type="region of interest" description="Disordered" evidence="1">
    <location>
        <begin position="40"/>
        <end position="61"/>
    </location>
</feature>
<accession>A1BDQ2</accession>